<evidence type="ECO:0000313" key="1">
    <source>
        <dbReference type="EMBL" id="KAK9668050.1"/>
    </source>
</evidence>
<keyword evidence="2" id="KW-1185">Reference proteome</keyword>
<sequence length="107" mass="11851">MTICTYFRLGTSGRASGRASRATVRAMARAARRARANILNFFYISVHARTFGRRARAGPGGTIHRDRVVPVPDRVVGRARPHYSCPSSSSTGLTCYDNTFYKVLINK</sequence>
<proteinExistence type="predicted"/>
<dbReference type="AlphaFoldDB" id="A0AAW1GVI6"/>
<accession>A0AAW1GVI6</accession>
<name>A0AAW1GVI6_SAPOF</name>
<protein>
    <submittedName>
        <fullName evidence="1">Uncharacterized protein</fullName>
    </submittedName>
</protein>
<comment type="caution">
    <text evidence="1">The sequence shown here is derived from an EMBL/GenBank/DDBJ whole genome shotgun (WGS) entry which is preliminary data.</text>
</comment>
<organism evidence="1 2">
    <name type="scientific">Saponaria officinalis</name>
    <name type="common">Common soapwort</name>
    <name type="synonym">Lychnis saponaria</name>
    <dbReference type="NCBI Taxonomy" id="3572"/>
    <lineage>
        <taxon>Eukaryota</taxon>
        <taxon>Viridiplantae</taxon>
        <taxon>Streptophyta</taxon>
        <taxon>Embryophyta</taxon>
        <taxon>Tracheophyta</taxon>
        <taxon>Spermatophyta</taxon>
        <taxon>Magnoliopsida</taxon>
        <taxon>eudicotyledons</taxon>
        <taxon>Gunneridae</taxon>
        <taxon>Pentapetalae</taxon>
        <taxon>Caryophyllales</taxon>
        <taxon>Caryophyllaceae</taxon>
        <taxon>Caryophylleae</taxon>
        <taxon>Saponaria</taxon>
    </lineage>
</organism>
<dbReference type="Proteomes" id="UP001443914">
    <property type="component" value="Unassembled WGS sequence"/>
</dbReference>
<gene>
    <name evidence="1" type="ORF">RND81_13G032100</name>
</gene>
<dbReference type="EMBL" id="JBDFQZ010000013">
    <property type="protein sequence ID" value="KAK9668050.1"/>
    <property type="molecule type" value="Genomic_DNA"/>
</dbReference>
<reference evidence="1" key="1">
    <citation type="submission" date="2024-03" db="EMBL/GenBank/DDBJ databases">
        <title>WGS assembly of Saponaria officinalis var. Norfolk2.</title>
        <authorList>
            <person name="Jenkins J."/>
            <person name="Shu S."/>
            <person name="Grimwood J."/>
            <person name="Barry K."/>
            <person name="Goodstein D."/>
            <person name="Schmutz J."/>
            <person name="Leebens-Mack J."/>
            <person name="Osbourn A."/>
        </authorList>
    </citation>
    <scope>NUCLEOTIDE SEQUENCE [LARGE SCALE GENOMIC DNA]</scope>
    <source>
        <strain evidence="1">JIC</strain>
    </source>
</reference>
<evidence type="ECO:0000313" key="2">
    <source>
        <dbReference type="Proteomes" id="UP001443914"/>
    </source>
</evidence>